<feature type="domain" description="SnoaL-like" evidence="1">
    <location>
        <begin position="5"/>
        <end position="101"/>
    </location>
</feature>
<gene>
    <name evidence="2" type="ORF">RM445_03485</name>
</gene>
<accession>A0ABU2N3S9</accession>
<protein>
    <submittedName>
        <fullName evidence="2">Nuclear transport factor 2 family protein</fullName>
    </submittedName>
</protein>
<dbReference type="InterPro" id="IPR032710">
    <property type="entry name" value="NTF2-like_dom_sf"/>
</dbReference>
<dbReference type="RefSeq" id="WP_311554509.1">
    <property type="nucleotide sequence ID" value="NZ_JAVREJ010000002.1"/>
</dbReference>
<dbReference type="SUPFAM" id="SSF54427">
    <property type="entry name" value="NTF2-like"/>
    <property type="match status" value="1"/>
</dbReference>
<evidence type="ECO:0000313" key="3">
    <source>
        <dbReference type="Proteomes" id="UP001183202"/>
    </source>
</evidence>
<reference evidence="3" key="1">
    <citation type="submission" date="2023-07" db="EMBL/GenBank/DDBJ databases">
        <title>30 novel species of actinomycetes from the DSMZ collection.</title>
        <authorList>
            <person name="Nouioui I."/>
        </authorList>
    </citation>
    <scope>NUCLEOTIDE SEQUENCE [LARGE SCALE GENOMIC DNA]</scope>
    <source>
        <strain evidence="3">DSM 45834</strain>
    </source>
</reference>
<sequence>MLDVIEAWHTAVNAGDAPAAGALCTDDVQVGGPRGAGRGRGLLVGWVGHAAVRLQPLRWFCGDEGAVVEQDARWVDGGTGDLTAPVRVATAFGVADGRISRVLRHTDLDGALAAAGLTTNDEVTARR</sequence>
<comment type="caution">
    <text evidence="2">The sequence shown here is derived from an EMBL/GenBank/DDBJ whole genome shotgun (WGS) entry which is preliminary data.</text>
</comment>
<evidence type="ECO:0000313" key="2">
    <source>
        <dbReference type="EMBL" id="MDT0348581.1"/>
    </source>
</evidence>
<dbReference type="Pfam" id="PF12680">
    <property type="entry name" value="SnoaL_2"/>
    <property type="match status" value="1"/>
</dbReference>
<name>A0ABU2N3S9_9PSEU</name>
<proteinExistence type="predicted"/>
<dbReference type="Gene3D" id="3.10.450.50">
    <property type="match status" value="1"/>
</dbReference>
<dbReference type="Proteomes" id="UP001183202">
    <property type="component" value="Unassembled WGS sequence"/>
</dbReference>
<dbReference type="EMBL" id="JAVREJ010000002">
    <property type="protein sequence ID" value="MDT0348581.1"/>
    <property type="molecule type" value="Genomic_DNA"/>
</dbReference>
<keyword evidence="3" id="KW-1185">Reference proteome</keyword>
<organism evidence="2 3">
    <name type="scientific">Pseudonocardia charpentierae</name>
    <dbReference type="NCBI Taxonomy" id="3075545"/>
    <lineage>
        <taxon>Bacteria</taxon>
        <taxon>Bacillati</taxon>
        <taxon>Actinomycetota</taxon>
        <taxon>Actinomycetes</taxon>
        <taxon>Pseudonocardiales</taxon>
        <taxon>Pseudonocardiaceae</taxon>
        <taxon>Pseudonocardia</taxon>
    </lineage>
</organism>
<dbReference type="InterPro" id="IPR037401">
    <property type="entry name" value="SnoaL-like"/>
</dbReference>
<evidence type="ECO:0000259" key="1">
    <source>
        <dbReference type="Pfam" id="PF12680"/>
    </source>
</evidence>